<name>A0A1E5IR19_SHECO</name>
<proteinExistence type="predicted"/>
<dbReference type="AlphaFoldDB" id="A0A1E5IR19"/>
<sequence>MGQKHVSFLLATHTKCSQIGESEIPSVNAAAAFASMDAGVEPTGMCLRRVAEVFAHSLTAGDK</sequence>
<evidence type="ECO:0000313" key="1">
    <source>
        <dbReference type="EMBL" id="OEG72950.1"/>
    </source>
</evidence>
<comment type="caution">
    <text evidence="1">The sequence shown here is derived from an EMBL/GenBank/DDBJ whole genome shotgun (WGS) entry which is preliminary data.</text>
</comment>
<protein>
    <submittedName>
        <fullName evidence="1">Uncharacterized protein</fullName>
    </submittedName>
</protein>
<accession>A0A1E5IR19</accession>
<dbReference type="EMBL" id="MCBT01000046">
    <property type="protein sequence ID" value="OEG72950.1"/>
    <property type="molecule type" value="Genomic_DNA"/>
</dbReference>
<gene>
    <name evidence="1" type="ORF">BEL05_11885</name>
</gene>
<evidence type="ECO:0000313" key="2">
    <source>
        <dbReference type="Proteomes" id="UP000095230"/>
    </source>
</evidence>
<organism evidence="1 2">
    <name type="scientific">Shewanella colwelliana</name>
    <name type="common">Alteromonas colwelliana</name>
    <dbReference type="NCBI Taxonomy" id="23"/>
    <lineage>
        <taxon>Bacteria</taxon>
        <taxon>Pseudomonadati</taxon>
        <taxon>Pseudomonadota</taxon>
        <taxon>Gammaproteobacteria</taxon>
        <taxon>Alteromonadales</taxon>
        <taxon>Shewanellaceae</taxon>
        <taxon>Shewanella</taxon>
    </lineage>
</organism>
<reference evidence="1 2" key="1">
    <citation type="submission" date="2016-07" db="EMBL/GenBank/DDBJ databases">
        <title>Whole-genome of two Shewanella species isolated from a digestive organ of sea cucumber Apostichopus japonicus Selenka 1867.</title>
        <authorList>
            <person name="Hong H.-H."/>
            <person name="Choi H."/>
            <person name="Cheon S."/>
            <person name="Oh J.-S."/>
            <person name="Lee H.-G."/>
            <person name="Park C."/>
        </authorList>
    </citation>
    <scope>NUCLEOTIDE SEQUENCE [LARGE SCALE GENOMIC DNA]</scope>
    <source>
        <strain evidence="1 2">CSB03KR</strain>
    </source>
</reference>
<dbReference type="Proteomes" id="UP000095230">
    <property type="component" value="Unassembled WGS sequence"/>
</dbReference>